<dbReference type="InterPro" id="IPR000253">
    <property type="entry name" value="FHA_dom"/>
</dbReference>
<reference evidence="3 4" key="1">
    <citation type="submission" date="2016-06" db="EMBL/GenBank/DDBJ databases">
        <title>Complete genome sequence of a deep-branching marine Gamma Proteobacterium Woeseia oceani type strain XK5.</title>
        <authorList>
            <person name="Mu D."/>
            <person name="Du Z."/>
        </authorList>
    </citation>
    <scope>NUCLEOTIDE SEQUENCE [LARGE SCALE GENOMIC DNA]</scope>
    <source>
        <strain evidence="3 4">XK5</strain>
    </source>
</reference>
<dbReference type="SUPFAM" id="SSF49879">
    <property type="entry name" value="SMAD/FHA domain"/>
    <property type="match status" value="2"/>
</dbReference>
<dbReference type="Pfam" id="PF00498">
    <property type="entry name" value="FHA"/>
    <property type="match status" value="1"/>
</dbReference>
<feature type="region of interest" description="Disordered" evidence="1">
    <location>
        <begin position="130"/>
        <end position="163"/>
    </location>
</feature>
<feature type="domain" description="FHA" evidence="2">
    <location>
        <begin position="23"/>
        <end position="72"/>
    </location>
</feature>
<sequence length="265" mass="28834">MARLILSLDSQVLAEYNMSKERYTIGRLPDNDVRIDNPAVSGHHSLIINILNDSFLEDLNSTNGTYVNGKLIKKHALQHGDVITIGHHQLRFADQQVNEPEQDEFEKTMVIPAGQQNAEQLARAEQAAEAAAAERQEKAATDKVDVKVDIPKPRPEPARHDQTAAGLDPALAPSALPMAKLQVLSGSFAGRELELTKALTTLGRPGIQVAAITRRAEGYFVVHVESGKDGDYPLVNGQAIGPQARKLHDNDVLQLAGVKMGFFNA</sequence>
<evidence type="ECO:0000256" key="1">
    <source>
        <dbReference type="SAM" id="MobiDB-lite"/>
    </source>
</evidence>
<dbReference type="Gene3D" id="2.60.200.20">
    <property type="match status" value="1"/>
</dbReference>
<dbReference type="KEGG" id="woc:BA177_10720"/>
<dbReference type="PANTHER" id="PTHR23308">
    <property type="entry name" value="NUCLEAR INHIBITOR OF PROTEIN PHOSPHATASE-1"/>
    <property type="match status" value="1"/>
</dbReference>
<protein>
    <recommendedName>
        <fullName evidence="2">FHA domain-containing protein</fullName>
    </recommendedName>
</protein>
<name>A0A193LGE2_9GAMM</name>
<dbReference type="OrthoDB" id="151099at2"/>
<dbReference type="STRING" id="1548547.BA177_10720"/>
<evidence type="ECO:0000259" key="2">
    <source>
        <dbReference type="PROSITE" id="PS50006"/>
    </source>
</evidence>
<dbReference type="InterPro" id="IPR008984">
    <property type="entry name" value="SMAD_FHA_dom_sf"/>
</dbReference>
<evidence type="ECO:0000313" key="4">
    <source>
        <dbReference type="Proteomes" id="UP000092695"/>
    </source>
</evidence>
<dbReference type="InterPro" id="IPR050923">
    <property type="entry name" value="Cell_Proc_Reg/RNA_Proc"/>
</dbReference>
<dbReference type="CDD" id="cd00060">
    <property type="entry name" value="FHA"/>
    <property type="match status" value="1"/>
</dbReference>
<organism evidence="3 4">
    <name type="scientific">Woeseia oceani</name>
    <dbReference type="NCBI Taxonomy" id="1548547"/>
    <lineage>
        <taxon>Bacteria</taxon>
        <taxon>Pseudomonadati</taxon>
        <taxon>Pseudomonadota</taxon>
        <taxon>Gammaproteobacteria</taxon>
        <taxon>Woeseiales</taxon>
        <taxon>Woeseiaceae</taxon>
        <taxon>Woeseia</taxon>
    </lineage>
</organism>
<feature type="compositionally biased region" description="Basic and acidic residues" evidence="1">
    <location>
        <begin position="132"/>
        <end position="162"/>
    </location>
</feature>
<dbReference type="SMART" id="SM00240">
    <property type="entry name" value="FHA"/>
    <property type="match status" value="1"/>
</dbReference>
<dbReference type="AlphaFoldDB" id="A0A193LGE2"/>
<keyword evidence="4" id="KW-1185">Reference proteome</keyword>
<proteinExistence type="predicted"/>
<dbReference type="Proteomes" id="UP000092695">
    <property type="component" value="Chromosome"/>
</dbReference>
<dbReference type="PROSITE" id="PS50006">
    <property type="entry name" value="FHA_DOMAIN"/>
    <property type="match status" value="1"/>
</dbReference>
<dbReference type="RefSeq" id="WP_068616120.1">
    <property type="nucleotide sequence ID" value="NZ_CP016268.1"/>
</dbReference>
<dbReference type="EMBL" id="CP016268">
    <property type="protein sequence ID" value="ANO51610.1"/>
    <property type="molecule type" value="Genomic_DNA"/>
</dbReference>
<gene>
    <name evidence="3" type="ORF">BA177_10720</name>
</gene>
<evidence type="ECO:0000313" key="3">
    <source>
        <dbReference type="EMBL" id="ANO51610.1"/>
    </source>
</evidence>
<accession>A0A193LGE2</accession>